<sequence>MKALDIKRKYCPSCEEDFYNGHNPYGVKECWHLKTAKLIWGKVVGIWQNPPYDKVPNERKPNCWRKKGVAFLKKEMRK</sequence>
<protein>
    <submittedName>
        <fullName evidence="1">Uncharacterized protein</fullName>
    </submittedName>
</protein>
<evidence type="ECO:0000313" key="1">
    <source>
        <dbReference type="EMBL" id="GAG93865.1"/>
    </source>
</evidence>
<proteinExistence type="predicted"/>
<organism evidence="1">
    <name type="scientific">marine sediment metagenome</name>
    <dbReference type="NCBI Taxonomy" id="412755"/>
    <lineage>
        <taxon>unclassified sequences</taxon>
        <taxon>metagenomes</taxon>
        <taxon>ecological metagenomes</taxon>
    </lineage>
</organism>
<dbReference type="AlphaFoldDB" id="X1BFR3"/>
<accession>X1BFR3</accession>
<gene>
    <name evidence="1" type="ORF">S01H4_50742</name>
</gene>
<dbReference type="EMBL" id="BART01028834">
    <property type="protein sequence ID" value="GAG93865.1"/>
    <property type="molecule type" value="Genomic_DNA"/>
</dbReference>
<comment type="caution">
    <text evidence="1">The sequence shown here is derived from an EMBL/GenBank/DDBJ whole genome shotgun (WGS) entry which is preliminary data.</text>
</comment>
<reference evidence="1" key="1">
    <citation type="journal article" date="2014" name="Front. Microbiol.">
        <title>High frequency of phylogenetically diverse reductive dehalogenase-homologous genes in deep subseafloor sedimentary metagenomes.</title>
        <authorList>
            <person name="Kawai M."/>
            <person name="Futagami T."/>
            <person name="Toyoda A."/>
            <person name="Takaki Y."/>
            <person name="Nishi S."/>
            <person name="Hori S."/>
            <person name="Arai W."/>
            <person name="Tsubouchi T."/>
            <person name="Morono Y."/>
            <person name="Uchiyama I."/>
            <person name="Ito T."/>
            <person name="Fujiyama A."/>
            <person name="Inagaki F."/>
            <person name="Takami H."/>
        </authorList>
    </citation>
    <scope>NUCLEOTIDE SEQUENCE</scope>
    <source>
        <strain evidence="1">Expedition CK06-06</strain>
    </source>
</reference>
<name>X1BFR3_9ZZZZ</name>